<reference evidence="6 7" key="1">
    <citation type="journal article" date="2013" name="Proc. Natl. Acad. Sci. U.S.A.">
        <title>Fine-scale variation in meiotic recombination in Mimulus inferred from population shotgun sequencing.</title>
        <authorList>
            <person name="Hellsten U."/>
            <person name="Wright K.M."/>
            <person name="Jenkins J."/>
            <person name="Shu S."/>
            <person name="Yuan Y."/>
            <person name="Wessler S.R."/>
            <person name="Schmutz J."/>
            <person name="Willis J.H."/>
            <person name="Rokhsar D.S."/>
        </authorList>
    </citation>
    <scope>NUCLEOTIDE SEQUENCE [LARGE SCALE GENOMIC DNA]</scope>
    <source>
        <strain evidence="7">cv. DUN x IM62</strain>
    </source>
</reference>
<dbReference type="PANTHER" id="PTHR13904">
    <property type="entry name" value="PRE-MRNA SPLICING FACTOR PRP31"/>
    <property type="match status" value="1"/>
</dbReference>
<feature type="domain" description="Nop" evidence="5">
    <location>
        <begin position="44"/>
        <end position="159"/>
    </location>
</feature>
<protein>
    <recommendedName>
        <fullName evidence="5">Nop domain-containing protein</fullName>
    </recommendedName>
</protein>
<dbReference type="PROSITE" id="PS51358">
    <property type="entry name" value="NOP"/>
    <property type="match status" value="1"/>
</dbReference>
<comment type="subcellular location">
    <subcellularLocation>
        <location evidence="1">Nucleus</location>
    </subcellularLocation>
</comment>
<dbReference type="SUPFAM" id="SSF89124">
    <property type="entry name" value="Nop domain"/>
    <property type="match status" value="1"/>
</dbReference>
<dbReference type="InterPro" id="IPR019175">
    <property type="entry name" value="Prp31_C"/>
</dbReference>
<keyword evidence="3" id="KW-0687">Ribonucleoprotein</keyword>
<sequence>MDTLSDSFTADLDELFHHVLEEDNNNTEYMEKDIDGVESRIGYIAPNLSALVGSEVAAKLVATAGSLSALALVPPCNFQLLGANKMNNVAGFSGFRVGYLEHTDILEGTPLSLKWRVCRLLAAKSSLAARFDSKRGDPSGRIGTILRADIQKKIKKWQVRPSAKQPKPLLDPDSQSEMKRGGRRSRMKNQRYVVTSNRMQFSIPGDGSRFCTSSGN</sequence>
<dbReference type="eggNOG" id="KOG2574">
    <property type="taxonomic scope" value="Eukaryota"/>
</dbReference>
<dbReference type="InterPro" id="IPR027105">
    <property type="entry name" value="Prp31"/>
</dbReference>
<name>A0A022RKJ2_ERYGU</name>
<evidence type="ECO:0000313" key="7">
    <source>
        <dbReference type="Proteomes" id="UP000030748"/>
    </source>
</evidence>
<dbReference type="GO" id="GO:0071011">
    <property type="term" value="C:precatalytic spliceosome"/>
    <property type="evidence" value="ECO:0000318"/>
    <property type="project" value="GO_Central"/>
</dbReference>
<dbReference type="PhylomeDB" id="A0A022RKJ2"/>
<dbReference type="PANTHER" id="PTHR13904:SF0">
    <property type="entry name" value="U4_U6 SMALL NUCLEAR RIBONUCLEOPROTEIN PRP31"/>
    <property type="match status" value="1"/>
</dbReference>
<dbReference type="OrthoDB" id="4771285at2759"/>
<evidence type="ECO:0000313" key="6">
    <source>
        <dbReference type="EMBL" id="EYU40509.1"/>
    </source>
</evidence>
<keyword evidence="2" id="KW-0539">Nucleus</keyword>
<dbReference type="AlphaFoldDB" id="A0A022RKJ2"/>
<dbReference type="EMBL" id="KI630401">
    <property type="protein sequence ID" value="EYU40509.1"/>
    <property type="molecule type" value="Genomic_DNA"/>
</dbReference>
<keyword evidence="7" id="KW-1185">Reference proteome</keyword>
<gene>
    <name evidence="6" type="ORF">MIMGU_mgv1a013572mg</name>
</gene>
<evidence type="ECO:0000256" key="3">
    <source>
        <dbReference type="ARBA" id="ARBA00023274"/>
    </source>
</evidence>
<dbReference type="GO" id="GO:0000398">
    <property type="term" value="P:mRNA splicing, via spliceosome"/>
    <property type="evidence" value="ECO:0000318"/>
    <property type="project" value="GO_Central"/>
</dbReference>
<evidence type="ECO:0000256" key="1">
    <source>
        <dbReference type="ARBA" id="ARBA00004123"/>
    </source>
</evidence>
<organism evidence="6 7">
    <name type="scientific">Erythranthe guttata</name>
    <name type="common">Yellow monkey flower</name>
    <name type="synonym">Mimulus guttatus</name>
    <dbReference type="NCBI Taxonomy" id="4155"/>
    <lineage>
        <taxon>Eukaryota</taxon>
        <taxon>Viridiplantae</taxon>
        <taxon>Streptophyta</taxon>
        <taxon>Embryophyta</taxon>
        <taxon>Tracheophyta</taxon>
        <taxon>Spermatophyta</taxon>
        <taxon>Magnoliopsida</taxon>
        <taxon>eudicotyledons</taxon>
        <taxon>Gunneridae</taxon>
        <taxon>Pentapetalae</taxon>
        <taxon>asterids</taxon>
        <taxon>lamiids</taxon>
        <taxon>Lamiales</taxon>
        <taxon>Phrymaceae</taxon>
        <taxon>Erythranthe</taxon>
    </lineage>
</organism>
<dbReference type="InterPro" id="IPR036070">
    <property type="entry name" value="Nop_dom_sf"/>
</dbReference>
<dbReference type="GO" id="GO:0000244">
    <property type="term" value="P:spliceosomal tri-snRNP complex assembly"/>
    <property type="evidence" value="ECO:0007669"/>
    <property type="project" value="InterPro"/>
</dbReference>
<dbReference type="Pfam" id="PF09785">
    <property type="entry name" value="Prp31_C"/>
    <property type="match status" value="1"/>
</dbReference>
<dbReference type="GO" id="GO:0005687">
    <property type="term" value="C:U4 snRNP"/>
    <property type="evidence" value="ECO:0000318"/>
    <property type="project" value="GO_Central"/>
</dbReference>
<dbReference type="InterPro" id="IPR042239">
    <property type="entry name" value="Nop_C"/>
</dbReference>
<feature type="region of interest" description="Disordered" evidence="4">
    <location>
        <begin position="157"/>
        <end position="198"/>
    </location>
</feature>
<evidence type="ECO:0000256" key="2">
    <source>
        <dbReference type="ARBA" id="ARBA00023242"/>
    </source>
</evidence>
<dbReference type="Gene3D" id="1.10.246.90">
    <property type="entry name" value="Nop domain"/>
    <property type="match status" value="1"/>
</dbReference>
<dbReference type="GO" id="GO:0046540">
    <property type="term" value="C:U4/U6 x U5 tri-snRNP complex"/>
    <property type="evidence" value="ECO:0007669"/>
    <property type="project" value="InterPro"/>
</dbReference>
<accession>A0A022RKJ2</accession>
<dbReference type="Proteomes" id="UP000030748">
    <property type="component" value="Unassembled WGS sequence"/>
</dbReference>
<evidence type="ECO:0000256" key="4">
    <source>
        <dbReference type="SAM" id="MobiDB-lite"/>
    </source>
</evidence>
<dbReference type="STRING" id="4155.A0A022RKJ2"/>
<dbReference type="Pfam" id="PF01798">
    <property type="entry name" value="Nop"/>
    <property type="match status" value="1"/>
</dbReference>
<dbReference type="InterPro" id="IPR002687">
    <property type="entry name" value="Nop_dom"/>
</dbReference>
<proteinExistence type="predicted"/>
<evidence type="ECO:0000259" key="5">
    <source>
        <dbReference type="PROSITE" id="PS51358"/>
    </source>
</evidence>
<dbReference type="GO" id="GO:0097526">
    <property type="term" value="C:spliceosomal tri-snRNP complex"/>
    <property type="evidence" value="ECO:0000318"/>
    <property type="project" value="GO_Central"/>
</dbReference>